<evidence type="ECO:0000256" key="9">
    <source>
        <dbReference type="ARBA" id="ARBA00049940"/>
    </source>
</evidence>
<sequence length="118" mass="12012">MTALLVFLGAAIGAPLRYLVDRFVQSRHDSAFPWGTLTVNVVGSFALGCLAGAAVSPGTAALLGTGLCGGLTTYSTFGYETVRLLENRAHFHAVANVAVSVVAGVGAALLGYTVLADL</sequence>
<keyword evidence="10" id="KW-0813">Transport</keyword>
<evidence type="ECO:0000256" key="5">
    <source>
        <dbReference type="ARBA" id="ARBA00023136"/>
    </source>
</evidence>
<keyword evidence="3 10" id="KW-0812">Transmembrane</keyword>
<feature type="transmembrane region" description="Helical" evidence="10">
    <location>
        <begin position="91"/>
        <end position="115"/>
    </location>
</feature>
<dbReference type="EMBL" id="BAAABU010000027">
    <property type="protein sequence ID" value="GAA0258654.1"/>
    <property type="molecule type" value="Genomic_DNA"/>
</dbReference>
<evidence type="ECO:0000256" key="4">
    <source>
        <dbReference type="ARBA" id="ARBA00022989"/>
    </source>
</evidence>
<comment type="function">
    <text evidence="9 10">Fluoride-specific ion channel. Important for reducing fluoride concentration in the cell, thus reducing its toxicity.</text>
</comment>
<evidence type="ECO:0000313" key="12">
    <source>
        <dbReference type="Proteomes" id="UP001500416"/>
    </source>
</evidence>
<keyword evidence="6 10" id="KW-0407">Ion channel</keyword>
<feature type="transmembrane region" description="Helical" evidence="10">
    <location>
        <begin position="32"/>
        <end position="53"/>
    </location>
</feature>
<keyword evidence="12" id="KW-1185">Reference proteome</keyword>
<keyword evidence="10" id="KW-0915">Sodium</keyword>
<accession>A0ABP3EFG5</accession>
<evidence type="ECO:0000313" key="11">
    <source>
        <dbReference type="EMBL" id="GAA0258654.1"/>
    </source>
</evidence>
<feature type="binding site" evidence="10">
    <location>
        <position position="72"/>
    </location>
    <ligand>
        <name>Na(+)</name>
        <dbReference type="ChEBI" id="CHEBI:29101"/>
        <note>structural</note>
    </ligand>
</feature>
<evidence type="ECO:0000256" key="7">
    <source>
        <dbReference type="ARBA" id="ARBA00035120"/>
    </source>
</evidence>
<keyword evidence="10" id="KW-0479">Metal-binding</keyword>
<reference evidence="12" key="1">
    <citation type="journal article" date="2019" name="Int. J. Syst. Evol. Microbiol.">
        <title>The Global Catalogue of Microorganisms (GCM) 10K type strain sequencing project: providing services to taxonomists for standard genome sequencing and annotation.</title>
        <authorList>
            <consortium name="The Broad Institute Genomics Platform"/>
            <consortium name="The Broad Institute Genome Sequencing Center for Infectious Disease"/>
            <person name="Wu L."/>
            <person name="Ma J."/>
        </authorList>
    </citation>
    <scope>NUCLEOTIDE SEQUENCE [LARGE SCALE GENOMIC DNA]</scope>
    <source>
        <strain evidence="12">JCM 3380</strain>
    </source>
</reference>
<dbReference type="RefSeq" id="WP_343939041.1">
    <property type="nucleotide sequence ID" value="NZ_BAAABU010000027.1"/>
</dbReference>
<comment type="similarity">
    <text evidence="7 10">Belongs to the fluoride channel Fluc/FEX (TC 1.A.43) family.</text>
</comment>
<dbReference type="PANTHER" id="PTHR28259:SF1">
    <property type="entry name" value="FLUORIDE EXPORT PROTEIN 1-RELATED"/>
    <property type="match status" value="1"/>
</dbReference>
<dbReference type="HAMAP" id="MF_00454">
    <property type="entry name" value="FluC"/>
    <property type="match status" value="1"/>
</dbReference>
<proteinExistence type="inferred from homology"/>
<feature type="binding site" evidence="10">
    <location>
        <position position="69"/>
    </location>
    <ligand>
        <name>Na(+)</name>
        <dbReference type="ChEBI" id="CHEBI:29101"/>
        <note>structural</note>
    </ligand>
</feature>
<evidence type="ECO:0000256" key="3">
    <source>
        <dbReference type="ARBA" id="ARBA00022692"/>
    </source>
</evidence>
<keyword evidence="2 10" id="KW-1003">Cell membrane</keyword>
<protein>
    <recommendedName>
        <fullName evidence="10">Fluoride-specific ion channel FluC</fullName>
    </recommendedName>
</protein>
<dbReference type="PANTHER" id="PTHR28259">
    <property type="entry name" value="FLUORIDE EXPORT PROTEIN 1-RELATED"/>
    <property type="match status" value="1"/>
</dbReference>
<evidence type="ECO:0000256" key="10">
    <source>
        <dbReference type="HAMAP-Rule" id="MF_00454"/>
    </source>
</evidence>
<feature type="transmembrane region" description="Helical" evidence="10">
    <location>
        <begin position="60"/>
        <end position="79"/>
    </location>
</feature>
<keyword evidence="4 10" id="KW-1133">Transmembrane helix</keyword>
<organism evidence="11 12">
    <name type="scientific">Saccharothrix mutabilis subsp. mutabilis</name>
    <dbReference type="NCBI Taxonomy" id="66855"/>
    <lineage>
        <taxon>Bacteria</taxon>
        <taxon>Bacillati</taxon>
        <taxon>Actinomycetota</taxon>
        <taxon>Actinomycetes</taxon>
        <taxon>Pseudonocardiales</taxon>
        <taxon>Pseudonocardiaceae</taxon>
        <taxon>Saccharothrix</taxon>
    </lineage>
</organism>
<comment type="subcellular location">
    <subcellularLocation>
        <location evidence="1 10">Cell membrane</location>
        <topology evidence="1 10">Multi-pass membrane protein</topology>
    </subcellularLocation>
</comment>
<keyword evidence="10" id="KW-0406">Ion transport</keyword>
<evidence type="ECO:0000256" key="2">
    <source>
        <dbReference type="ARBA" id="ARBA00022475"/>
    </source>
</evidence>
<gene>
    <name evidence="10 11" type="primary">crcB</name>
    <name evidence="10" type="synonym">fluC</name>
    <name evidence="11" type="ORF">GCM10010492_69540</name>
</gene>
<comment type="caution">
    <text evidence="11">The sequence shown here is derived from an EMBL/GenBank/DDBJ whole genome shotgun (WGS) entry which is preliminary data.</text>
</comment>
<name>A0ABP3EFG5_9PSEU</name>
<comment type="activity regulation">
    <text evidence="10">Na(+) is not transported, but it plays an essential structural role and its presence is essential for fluoride channel function.</text>
</comment>
<evidence type="ECO:0000256" key="8">
    <source>
        <dbReference type="ARBA" id="ARBA00035585"/>
    </source>
</evidence>
<dbReference type="Pfam" id="PF02537">
    <property type="entry name" value="CRCB"/>
    <property type="match status" value="1"/>
</dbReference>
<keyword evidence="5 10" id="KW-0472">Membrane</keyword>
<comment type="catalytic activity">
    <reaction evidence="8">
        <text>fluoride(in) = fluoride(out)</text>
        <dbReference type="Rhea" id="RHEA:76159"/>
        <dbReference type="ChEBI" id="CHEBI:17051"/>
    </reaction>
    <physiologicalReaction direction="left-to-right" evidence="8">
        <dbReference type="Rhea" id="RHEA:76160"/>
    </physiologicalReaction>
</comment>
<dbReference type="Proteomes" id="UP001500416">
    <property type="component" value="Unassembled WGS sequence"/>
</dbReference>
<evidence type="ECO:0000256" key="1">
    <source>
        <dbReference type="ARBA" id="ARBA00004651"/>
    </source>
</evidence>
<evidence type="ECO:0000256" key="6">
    <source>
        <dbReference type="ARBA" id="ARBA00023303"/>
    </source>
</evidence>
<dbReference type="InterPro" id="IPR003691">
    <property type="entry name" value="FluC"/>
</dbReference>
<dbReference type="NCBIfam" id="NF010824">
    <property type="entry name" value="PRK14228.1"/>
    <property type="match status" value="1"/>
</dbReference>
<dbReference type="NCBIfam" id="TIGR00494">
    <property type="entry name" value="crcB"/>
    <property type="match status" value="1"/>
</dbReference>